<keyword evidence="15" id="KW-0325">Glycoprotein</keyword>
<comment type="caution">
    <text evidence="18">The sequence shown here is derived from an EMBL/GenBank/DDBJ whole genome shotgun (WGS) entry which is preliminary data.</text>
</comment>
<evidence type="ECO:0000256" key="10">
    <source>
        <dbReference type="ARBA" id="ARBA00022989"/>
    </source>
</evidence>
<keyword evidence="12" id="KW-0829">Tyrosine-protein kinase</keyword>
<dbReference type="SUPFAM" id="SSF141086">
    <property type="entry name" value="Agglutinin HPA-like"/>
    <property type="match status" value="1"/>
</dbReference>
<keyword evidence="19" id="KW-1185">Reference proteome</keyword>
<organism evidence="18 19">
    <name type="scientific">Hymenobacter gummosus</name>
    <dbReference type="NCBI Taxonomy" id="1776032"/>
    <lineage>
        <taxon>Bacteria</taxon>
        <taxon>Pseudomonadati</taxon>
        <taxon>Bacteroidota</taxon>
        <taxon>Cytophagia</taxon>
        <taxon>Cytophagales</taxon>
        <taxon>Hymenobacteraceae</taxon>
        <taxon>Hymenobacter</taxon>
    </lineage>
</organism>
<dbReference type="InterPro" id="IPR055163">
    <property type="entry name" value="ALK/LTK-like_GRD"/>
</dbReference>
<keyword evidence="14" id="KW-0675">Receptor</keyword>
<keyword evidence="8" id="KW-0418">Kinase</keyword>
<dbReference type="OrthoDB" id="946948at2"/>
<dbReference type="GO" id="GO:0005886">
    <property type="term" value="C:plasma membrane"/>
    <property type="evidence" value="ECO:0007669"/>
    <property type="project" value="UniProtKB-SubCell"/>
</dbReference>
<keyword evidence="7" id="KW-0547">Nucleotide-binding</keyword>
<dbReference type="RefSeq" id="WP_126692275.1">
    <property type="nucleotide sequence ID" value="NZ_RXOF01000003.1"/>
</dbReference>
<dbReference type="EC" id="2.7.10.1" evidence="2"/>
<evidence type="ECO:0000313" key="18">
    <source>
        <dbReference type="EMBL" id="RTQ51382.1"/>
    </source>
</evidence>
<accession>A0A3S0JBM1</accession>
<gene>
    <name evidence="18" type="ORF">EJV47_06140</name>
</gene>
<evidence type="ECO:0000256" key="14">
    <source>
        <dbReference type="ARBA" id="ARBA00023170"/>
    </source>
</evidence>
<evidence type="ECO:0000256" key="8">
    <source>
        <dbReference type="ARBA" id="ARBA00022777"/>
    </source>
</evidence>
<feature type="chain" id="PRO_5018606187" description="receptor protein-tyrosine kinase" evidence="16">
    <location>
        <begin position="21"/>
        <end position="523"/>
    </location>
</feature>
<evidence type="ECO:0000256" key="2">
    <source>
        <dbReference type="ARBA" id="ARBA00011902"/>
    </source>
</evidence>
<evidence type="ECO:0000256" key="12">
    <source>
        <dbReference type="ARBA" id="ARBA00023137"/>
    </source>
</evidence>
<keyword evidence="4" id="KW-0808">Transferase</keyword>
<evidence type="ECO:0000256" key="16">
    <source>
        <dbReference type="SAM" id="SignalP"/>
    </source>
</evidence>
<feature type="signal peptide" evidence="16">
    <location>
        <begin position="1"/>
        <end position="20"/>
    </location>
</feature>
<keyword evidence="5" id="KW-0812">Transmembrane</keyword>
<evidence type="ECO:0000256" key="5">
    <source>
        <dbReference type="ARBA" id="ARBA00022692"/>
    </source>
</evidence>
<keyword evidence="10" id="KW-1133">Transmembrane helix</keyword>
<proteinExistence type="predicted"/>
<dbReference type="GO" id="GO:0004714">
    <property type="term" value="F:transmembrane receptor protein tyrosine kinase activity"/>
    <property type="evidence" value="ECO:0007669"/>
    <property type="project" value="UniProtKB-EC"/>
</dbReference>
<evidence type="ECO:0000256" key="4">
    <source>
        <dbReference type="ARBA" id="ARBA00022679"/>
    </source>
</evidence>
<keyword evidence="6 16" id="KW-0732">Signal</keyword>
<evidence type="ECO:0000313" key="19">
    <source>
        <dbReference type="Proteomes" id="UP000282184"/>
    </source>
</evidence>
<comment type="subcellular location">
    <subcellularLocation>
        <location evidence="1">Cell membrane</location>
        <topology evidence="1">Single-pass type I membrane protein</topology>
    </subcellularLocation>
</comment>
<dbReference type="Pfam" id="PF12810">
    <property type="entry name" value="ALK_LTK_GRD"/>
    <property type="match status" value="1"/>
</dbReference>
<evidence type="ECO:0000256" key="6">
    <source>
        <dbReference type="ARBA" id="ARBA00022729"/>
    </source>
</evidence>
<dbReference type="GO" id="GO:0005524">
    <property type="term" value="F:ATP binding"/>
    <property type="evidence" value="ECO:0007669"/>
    <property type="project" value="UniProtKB-KW"/>
</dbReference>
<evidence type="ECO:0000256" key="15">
    <source>
        <dbReference type="ARBA" id="ARBA00023180"/>
    </source>
</evidence>
<evidence type="ECO:0000256" key="9">
    <source>
        <dbReference type="ARBA" id="ARBA00022840"/>
    </source>
</evidence>
<sequence length="523" mass="50704">MKQLFMFFALAALLPAAAQAQSVGIGTATPHASAALDVRSPGNNQGLLPPRLTQAQRDAIANPATGLLVYNLDTRALNAWDGARWQEVLGTGAGGSAGNAAPATTTYGYTGSPQTYTVPAGVTQIQVVADGAGSGWTTSNAVFRQGARVSATLDVLPGEVLTVEVGQSSDDGSTGALNSSVTPYNGGGSGSGGFQVGNVLFRGMGGGGATDLRRASALGSTGDYLASRNALLVAGGAGGSTTNLGGTGGIPNGADGASGSVTGGTGATQAGPGIGNGGGANGTGPTGGNGRTASFAIELSGGGGGGYYGGGGGGAVYRNNNGSAGGGGSSWAMPGAANVSYALAPVQQHGRLTITPVVLPAPTFSVANLVGGWQLGAAGLYYQTGNVGIGTSSPQAALHVAGSSGTANVRLSSLAGAGTRLVTADATGNLTATAPALQTGTVSIGSNGGDFKTLTVTFPAAYASAPNIVVCSVRNEAGSSFNDTFAVTVRSVSATGFVVNIRREDGGGAGWGQNPVLCWLAQP</sequence>
<keyword evidence="9" id="KW-0067">ATP-binding</keyword>
<reference evidence="18 19" key="1">
    <citation type="submission" date="2018-12" db="EMBL/GenBank/DDBJ databases">
        <title>Hymenobacter gummosus sp. nov., isolated from a spring.</title>
        <authorList>
            <person name="Nie L."/>
        </authorList>
    </citation>
    <scope>NUCLEOTIDE SEQUENCE [LARGE SCALE GENOMIC DNA]</scope>
    <source>
        <strain evidence="18 19">KCTC 52166</strain>
    </source>
</reference>
<feature type="domain" description="ALK/LTK-like glycine-rich" evidence="17">
    <location>
        <begin position="131"/>
        <end position="333"/>
    </location>
</feature>
<keyword evidence="13" id="KW-1015">Disulfide bond</keyword>
<dbReference type="Proteomes" id="UP000282184">
    <property type="component" value="Unassembled WGS sequence"/>
</dbReference>
<evidence type="ECO:0000256" key="3">
    <source>
        <dbReference type="ARBA" id="ARBA00022475"/>
    </source>
</evidence>
<dbReference type="InterPro" id="IPR037221">
    <property type="entry name" value="H-type_lectin_dom_sf"/>
</dbReference>
<keyword evidence="3" id="KW-1003">Cell membrane</keyword>
<protein>
    <recommendedName>
        <fullName evidence="2">receptor protein-tyrosine kinase</fullName>
        <ecNumber evidence="2">2.7.10.1</ecNumber>
    </recommendedName>
</protein>
<evidence type="ECO:0000256" key="11">
    <source>
        <dbReference type="ARBA" id="ARBA00023136"/>
    </source>
</evidence>
<evidence type="ECO:0000256" key="7">
    <source>
        <dbReference type="ARBA" id="ARBA00022741"/>
    </source>
</evidence>
<dbReference type="EMBL" id="RXOF01000003">
    <property type="protein sequence ID" value="RTQ51382.1"/>
    <property type="molecule type" value="Genomic_DNA"/>
</dbReference>
<name>A0A3S0JBM1_9BACT</name>
<dbReference type="Gene3D" id="2.60.40.2080">
    <property type="match status" value="1"/>
</dbReference>
<keyword evidence="11" id="KW-0472">Membrane</keyword>
<evidence type="ECO:0000259" key="17">
    <source>
        <dbReference type="Pfam" id="PF12810"/>
    </source>
</evidence>
<evidence type="ECO:0000256" key="13">
    <source>
        <dbReference type="ARBA" id="ARBA00023157"/>
    </source>
</evidence>
<dbReference type="AlphaFoldDB" id="A0A3S0JBM1"/>
<evidence type="ECO:0000256" key="1">
    <source>
        <dbReference type="ARBA" id="ARBA00004251"/>
    </source>
</evidence>